<feature type="domain" description="DUF559" evidence="1">
    <location>
        <begin position="287"/>
        <end position="352"/>
    </location>
</feature>
<proteinExistence type="predicted"/>
<dbReference type="Pfam" id="PF04480">
    <property type="entry name" value="DUF559"/>
    <property type="match status" value="1"/>
</dbReference>
<gene>
    <name evidence="2" type="ORF">FRUB_06250</name>
</gene>
<keyword evidence="3" id="KW-1185">Reference proteome</keyword>
<sequence length="363" mass="39483">MRAAADFDDVAVAWVEAIFASSSGLDRARSWLARVTNQDPAAVACATDRVTRYDLDQLRRSLPVDPNGPAARTAFALLSAHAAEALPDPVTIVRDLSADGRAASRAVVFRGFCELYPEGQWPSVLVVPPTEGLAGWLARTVAYLEAVATAVPELPVAVAAPRVESDAASGDASSHIAAVIREGLVVVEGLTEGELDARLRAAGVVPPPTPATMKRLVADGLTDDAAASFVEAARAVRDPTPDDVASDFRSVHEQFLFEQLESMPETAGQFRPNRALPFLHGPRAAEADLLAEKLKLVVEVDGQHYHLTQPQYRRDRRKDWLYQQHGYLVLRFLAEDVVEDLENILTTILTAVALRRDRSKLER</sequence>
<dbReference type="Gene3D" id="3.40.960.10">
    <property type="entry name" value="VSR Endonuclease"/>
    <property type="match status" value="1"/>
</dbReference>
<organism evidence="2 3">
    <name type="scientific">Fimbriiglobus ruber</name>
    <dbReference type="NCBI Taxonomy" id="1908690"/>
    <lineage>
        <taxon>Bacteria</taxon>
        <taxon>Pseudomonadati</taxon>
        <taxon>Planctomycetota</taxon>
        <taxon>Planctomycetia</taxon>
        <taxon>Gemmatales</taxon>
        <taxon>Gemmataceae</taxon>
        <taxon>Fimbriiglobus</taxon>
    </lineage>
</organism>
<name>A0A225DKQ7_9BACT</name>
<protein>
    <recommendedName>
        <fullName evidence="1">DUF559 domain-containing protein</fullName>
    </recommendedName>
</protein>
<evidence type="ECO:0000313" key="2">
    <source>
        <dbReference type="EMBL" id="OWK39168.1"/>
    </source>
</evidence>
<comment type="caution">
    <text evidence="2">The sequence shown here is derived from an EMBL/GenBank/DDBJ whole genome shotgun (WGS) entry which is preliminary data.</text>
</comment>
<evidence type="ECO:0000259" key="1">
    <source>
        <dbReference type="Pfam" id="PF04480"/>
    </source>
</evidence>
<reference evidence="3" key="1">
    <citation type="submission" date="2017-06" db="EMBL/GenBank/DDBJ databases">
        <title>Genome analysis of Fimbriiglobus ruber SP5, the first member of the order Planctomycetales with confirmed chitinolytic capability.</title>
        <authorList>
            <person name="Ravin N.V."/>
            <person name="Rakitin A.L."/>
            <person name="Ivanova A.A."/>
            <person name="Beletsky A.V."/>
            <person name="Kulichevskaya I.S."/>
            <person name="Mardanov A.V."/>
            <person name="Dedysh S.N."/>
        </authorList>
    </citation>
    <scope>NUCLEOTIDE SEQUENCE [LARGE SCALE GENOMIC DNA]</scope>
    <source>
        <strain evidence="3">SP5</strain>
    </source>
</reference>
<accession>A0A225DKQ7</accession>
<dbReference type="AlphaFoldDB" id="A0A225DKQ7"/>
<dbReference type="Proteomes" id="UP000214646">
    <property type="component" value="Unassembled WGS sequence"/>
</dbReference>
<dbReference type="InterPro" id="IPR007569">
    <property type="entry name" value="DUF559"/>
</dbReference>
<evidence type="ECO:0000313" key="3">
    <source>
        <dbReference type="Proteomes" id="UP000214646"/>
    </source>
</evidence>
<dbReference type="SUPFAM" id="SSF52980">
    <property type="entry name" value="Restriction endonuclease-like"/>
    <property type="match status" value="1"/>
</dbReference>
<dbReference type="InterPro" id="IPR011335">
    <property type="entry name" value="Restrct_endonuc-II-like"/>
</dbReference>
<dbReference type="EMBL" id="NIDE01000011">
    <property type="protein sequence ID" value="OWK39168.1"/>
    <property type="molecule type" value="Genomic_DNA"/>
</dbReference>